<accession>A0A0D2MS52</accession>
<organism evidence="2 3">
    <name type="scientific">Hypholoma sublateritium (strain FD-334 SS-4)</name>
    <dbReference type="NCBI Taxonomy" id="945553"/>
    <lineage>
        <taxon>Eukaryota</taxon>
        <taxon>Fungi</taxon>
        <taxon>Dikarya</taxon>
        <taxon>Basidiomycota</taxon>
        <taxon>Agaricomycotina</taxon>
        <taxon>Agaricomycetes</taxon>
        <taxon>Agaricomycetidae</taxon>
        <taxon>Agaricales</taxon>
        <taxon>Agaricineae</taxon>
        <taxon>Strophariaceae</taxon>
        <taxon>Hypholoma</taxon>
    </lineage>
</organism>
<evidence type="ECO:0000256" key="1">
    <source>
        <dbReference type="SAM" id="MobiDB-lite"/>
    </source>
</evidence>
<gene>
    <name evidence="2" type="ORF">HYPSUDRAFT_198619</name>
</gene>
<protein>
    <submittedName>
        <fullName evidence="2">Uncharacterized protein</fullName>
    </submittedName>
</protein>
<evidence type="ECO:0000313" key="3">
    <source>
        <dbReference type="Proteomes" id="UP000054270"/>
    </source>
</evidence>
<dbReference type="EMBL" id="KN817526">
    <property type="protein sequence ID" value="KJA26818.1"/>
    <property type="molecule type" value="Genomic_DNA"/>
</dbReference>
<feature type="compositionally biased region" description="Basic and acidic residues" evidence="1">
    <location>
        <begin position="45"/>
        <end position="67"/>
    </location>
</feature>
<keyword evidence="3" id="KW-1185">Reference proteome</keyword>
<feature type="region of interest" description="Disordered" evidence="1">
    <location>
        <begin position="38"/>
        <end position="67"/>
    </location>
</feature>
<feature type="compositionally biased region" description="Basic and acidic residues" evidence="1">
    <location>
        <begin position="136"/>
        <end position="147"/>
    </location>
</feature>
<proteinExistence type="predicted"/>
<reference evidence="3" key="1">
    <citation type="submission" date="2014-04" db="EMBL/GenBank/DDBJ databases">
        <title>Evolutionary Origins and Diversification of the Mycorrhizal Mutualists.</title>
        <authorList>
            <consortium name="DOE Joint Genome Institute"/>
            <consortium name="Mycorrhizal Genomics Consortium"/>
            <person name="Kohler A."/>
            <person name="Kuo A."/>
            <person name="Nagy L.G."/>
            <person name="Floudas D."/>
            <person name="Copeland A."/>
            <person name="Barry K.W."/>
            <person name="Cichocki N."/>
            <person name="Veneault-Fourrey C."/>
            <person name="LaButti K."/>
            <person name="Lindquist E.A."/>
            <person name="Lipzen A."/>
            <person name="Lundell T."/>
            <person name="Morin E."/>
            <person name="Murat C."/>
            <person name="Riley R."/>
            <person name="Ohm R."/>
            <person name="Sun H."/>
            <person name="Tunlid A."/>
            <person name="Henrissat B."/>
            <person name="Grigoriev I.V."/>
            <person name="Hibbett D.S."/>
            <person name="Martin F."/>
        </authorList>
    </citation>
    <scope>NUCLEOTIDE SEQUENCE [LARGE SCALE GENOMIC DNA]</scope>
    <source>
        <strain evidence="3">FD-334 SS-4</strain>
    </source>
</reference>
<evidence type="ECO:0000313" key="2">
    <source>
        <dbReference type="EMBL" id="KJA26818.1"/>
    </source>
</evidence>
<name>A0A0D2MS52_HYPSF</name>
<sequence length="164" mass="18078">MAANALLPPSQKRDSHTVLNLAWHLIYALAADDGALRGTNTRNATFEDGRQRSPPRKRDGTNGTDDEHHIVLGDTILWAPIYAPHPKCRPSTTIYIVRISDDEGEPRRPDARNQTPWYGWHHDAAHASRGTEAAEDASHTACDRKPSDALQGARGGTCKLRAEN</sequence>
<dbReference type="AlphaFoldDB" id="A0A0D2MS52"/>
<dbReference type="Proteomes" id="UP000054270">
    <property type="component" value="Unassembled WGS sequence"/>
</dbReference>
<feature type="region of interest" description="Disordered" evidence="1">
    <location>
        <begin position="128"/>
        <end position="164"/>
    </location>
</feature>